<organism evidence="2 3">
    <name type="scientific">Gossypium raimondii</name>
    <name type="common">Peruvian cotton</name>
    <name type="synonym">Gossypium klotzschianum subsp. raimondii</name>
    <dbReference type="NCBI Taxonomy" id="29730"/>
    <lineage>
        <taxon>Eukaryota</taxon>
        <taxon>Viridiplantae</taxon>
        <taxon>Streptophyta</taxon>
        <taxon>Embryophyta</taxon>
        <taxon>Tracheophyta</taxon>
        <taxon>Spermatophyta</taxon>
        <taxon>Magnoliopsida</taxon>
        <taxon>eudicotyledons</taxon>
        <taxon>Gunneridae</taxon>
        <taxon>Pentapetalae</taxon>
        <taxon>rosids</taxon>
        <taxon>malvids</taxon>
        <taxon>Malvales</taxon>
        <taxon>Malvaceae</taxon>
        <taxon>Malvoideae</taxon>
        <taxon>Gossypium</taxon>
    </lineage>
</organism>
<gene>
    <name evidence="2" type="ORF">B456_001G138200</name>
</gene>
<evidence type="ECO:0000313" key="2">
    <source>
        <dbReference type="EMBL" id="KJB09386.1"/>
    </source>
</evidence>
<sequence length="220" mass="25578">MIEAIRPDTHFTKVGWLKITVNFETKTGKTYSQRQLKNRWDALKKEWKTWKKLKGEDTNLGWNLIKEPLIHQMIGERVVPEAKKFRTSSIDPKFERKLDQMFMRIVITGDKAWTPSSVKWDVTLMKTIKKRKTPEAGTSHFKIAMKKSSKKIGEAVRLSTTSSLTHVMDPYGILQAIKVLDNLSEEVPKASLLYFFSLKLLINKDKRTVFLSINPKIRAW</sequence>
<keyword evidence="3" id="KW-1185">Reference proteome</keyword>
<reference evidence="2 3" key="1">
    <citation type="journal article" date="2012" name="Nature">
        <title>Repeated polyploidization of Gossypium genomes and the evolution of spinnable cotton fibres.</title>
        <authorList>
            <person name="Paterson A.H."/>
            <person name="Wendel J.F."/>
            <person name="Gundlach H."/>
            <person name="Guo H."/>
            <person name="Jenkins J."/>
            <person name="Jin D."/>
            <person name="Llewellyn D."/>
            <person name="Showmaker K.C."/>
            <person name="Shu S."/>
            <person name="Udall J."/>
            <person name="Yoo M.J."/>
            <person name="Byers R."/>
            <person name="Chen W."/>
            <person name="Doron-Faigenboim A."/>
            <person name="Duke M.V."/>
            <person name="Gong L."/>
            <person name="Grimwood J."/>
            <person name="Grover C."/>
            <person name="Grupp K."/>
            <person name="Hu G."/>
            <person name="Lee T.H."/>
            <person name="Li J."/>
            <person name="Lin L."/>
            <person name="Liu T."/>
            <person name="Marler B.S."/>
            <person name="Page J.T."/>
            <person name="Roberts A.W."/>
            <person name="Romanel E."/>
            <person name="Sanders W.S."/>
            <person name="Szadkowski E."/>
            <person name="Tan X."/>
            <person name="Tang H."/>
            <person name="Xu C."/>
            <person name="Wang J."/>
            <person name="Wang Z."/>
            <person name="Zhang D."/>
            <person name="Zhang L."/>
            <person name="Ashrafi H."/>
            <person name="Bedon F."/>
            <person name="Bowers J.E."/>
            <person name="Brubaker C.L."/>
            <person name="Chee P.W."/>
            <person name="Das S."/>
            <person name="Gingle A.R."/>
            <person name="Haigler C.H."/>
            <person name="Harker D."/>
            <person name="Hoffmann L.V."/>
            <person name="Hovav R."/>
            <person name="Jones D.C."/>
            <person name="Lemke C."/>
            <person name="Mansoor S."/>
            <person name="ur Rahman M."/>
            <person name="Rainville L.N."/>
            <person name="Rambani A."/>
            <person name="Reddy U.K."/>
            <person name="Rong J.K."/>
            <person name="Saranga Y."/>
            <person name="Scheffler B.E."/>
            <person name="Scheffler J.A."/>
            <person name="Stelly D.M."/>
            <person name="Triplett B.A."/>
            <person name="Van Deynze A."/>
            <person name="Vaslin M.F."/>
            <person name="Waghmare V.N."/>
            <person name="Walford S.A."/>
            <person name="Wright R.J."/>
            <person name="Zaki E.A."/>
            <person name="Zhang T."/>
            <person name="Dennis E.S."/>
            <person name="Mayer K.F."/>
            <person name="Peterson D.G."/>
            <person name="Rokhsar D.S."/>
            <person name="Wang X."/>
            <person name="Schmutz J."/>
        </authorList>
    </citation>
    <scope>NUCLEOTIDE SEQUENCE [LARGE SCALE GENOMIC DNA]</scope>
</reference>
<proteinExistence type="predicted"/>
<protein>
    <recommendedName>
        <fullName evidence="1">Myb/SANT-like domain-containing protein</fullName>
    </recommendedName>
</protein>
<dbReference type="Proteomes" id="UP000032304">
    <property type="component" value="Chromosome 1"/>
</dbReference>
<evidence type="ECO:0000313" key="3">
    <source>
        <dbReference type="Proteomes" id="UP000032304"/>
    </source>
</evidence>
<dbReference type="STRING" id="29730.A0A0D2PYS1"/>
<dbReference type="EMBL" id="CM001740">
    <property type="protein sequence ID" value="KJB09386.1"/>
    <property type="molecule type" value="Genomic_DNA"/>
</dbReference>
<dbReference type="PANTHER" id="PTHR31704">
    <property type="entry name" value="MYB/SANT-LIKE DNA-BINDING DOMAIN PROTEIN-RELATED"/>
    <property type="match status" value="1"/>
</dbReference>
<feature type="domain" description="Myb/SANT-like" evidence="1">
    <location>
        <begin position="6"/>
        <end position="64"/>
    </location>
</feature>
<dbReference type="InterPro" id="IPR024752">
    <property type="entry name" value="Myb/SANT-like_dom"/>
</dbReference>
<dbReference type="Gramene" id="KJB09386">
    <property type="protein sequence ID" value="KJB09386"/>
    <property type="gene ID" value="B456_001G138200"/>
</dbReference>
<evidence type="ECO:0000259" key="1">
    <source>
        <dbReference type="Pfam" id="PF12776"/>
    </source>
</evidence>
<dbReference type="Pfam" id="PF12776">
    <property type="entry name" value="Myb_DNA-bind_3"/>
    <property type="match status" value="1"/>
</dbReference>
<accession>A0A0D2PYS1</accession>
<name>A0A0D2PYS1_GOSRA</name>
<dbReference type="AlphaFoldDB" id="A0A0D2PYS1"/>
<dbReference type="PANTHER" id="PTHR31704:SF37">
    <property type="entry name" value="HEAT SHOCK PROTEIN"/>
    <property type="match status" value="1"/>
</dbReference>